<keyword evidence="2 5" id="KW-0808">Transferase</keyword>
<evidence type="ECO:0000256" key="1">
    <source>
        <dbReference type="ARBA" id="ARBA00001210"/>
    </source>
</evidence>
<accession>A0A940P7R3</accession>
<dbReference type="GO" id="GO:0051191">
    <property type="term" value="P:prosthetic group biosynthetic process"/>
    <property type="evidence" value="ECO:0007669"/>
    <property type="project" value="TreeGrafter"/>
</dbReference>
<keyword evidence="4 5" id="KW-0067">ATP-binding</keyword>
<dbReference type="Gene3D" id="1.10.4200.10">
    <property type="entry name" value="Triphosphoribosyl-dephospho-CoA protein"/>
    <property type="match status" value="1"/>
</dbReference>
<dbReference type="AlphaFoldDB" id="A0A940P7R3"/>
<dbReference type="EMBL" id="JAEEGA010000015">
    <property type="protein sequence ID" value="MBP1043219.1"/>
    <property type="molecule type" value="Genomic_DNA"/>
</dbReference>
<organism evidence="6 7">
    <name type="scientific">Vagococcus allomyrinae</name>
    <dbReference type="NCBI Taxonomy" id="2794353"/>
    <lineage>
        <taxon>Bacteria</taxon>
        <taxon>Bacillati</taxon>
        <taxon>Bacillota</taxon>
        <taxon>Bacilli</taxon>
        <taxon>Lactobacillales</taxon>
        <taxon>Enterococcaceae</taxon>
        <taxon>Vagococcus</taxon>
    </lineage>
</organism>
<dbReference type="InterPro" id="IPR002736">
    <property type="entry name" value="CitG"/>
</dbReference>
<evidence type="ECO:0000313" key="6">
    <source>
        <dbReference type="EMBL" id="MBP1043219.1"/>
    </source>
</evidence>
<dbReference type="Pfam" id="PF01874">
    <property type="entry name" value="CitG"/>
    <property type="match status" value="1"/>
</dbReference>
<keyword evidence="7" id="KW-1185">Reference proteome</keyword>
<dbReference type="RefSeq" id="WP_209531033.1">
    <property type="nucleotide sequence ID" value="NZ_JAEEGA010000015.1"/>
</dbReference>
<name>A0A940P7R3_9ENTE</name>
<dbReference type="GO" id="GO:0016757">
    <property type="term" value="F:glycosyltransferase activity"/>
    <property type="evidence" value="ECO:0007669"/>
    <property type="project" value="UniProtKB-KW"/>
</dbReference>
<dbReference type="HAMAP" id="MF_00397">
    <property type="entry name" value="CitG"/>
    <property type="match status" value="1"/>
</dbReference>
<dbReference type="GO" id="GO:0046917">
    <property type="term" value="F:triphosphoribosyl-dephospho-CoA synthase activity"/>
    <property type="evidence" value="ECO:0007669"/>
    <property type="project" value="UniProtKB-UniRule"/>
</dbReference>
<comment type="catalytic activity">
    <reaction evidence="1 5">
        <text>3'-dephospho-CoA + ATP = 2'-(5''-triphospho-alpha-D-ribosyl)-3'-dephospho-CoA + adenine</text>
        <dbReference type="Rhea" id="RHEA:15117"/>
        <dbReference type="ChEBI" id="CHEBI:16708"/>
        <dbReference type="ChEBI" id="CHEBI:30616"/>
        <dbReference type="ChEBI" id="CHEBI:57328"/>
        <dbReference type="ChEBI" id="CHEBI:61378"/>
        <dbReference type="EC" id="2.4.2.52"/>
    </reaction>
</comment>
<comment type="caution">
    <text evidence="6">The sequence shown here is derived from an EMBL/GenBank/DDBJ whole genome shotgun (WGS) entry which is preliminary data.</text>
</comment>
<keyword evidence="6" id="KW-0328">Glycosyltransferase</keyword>
<proteinExistence type="inferred from homology"/>
<dbReference type="InterPro" id="IPR017551">
    <property type="entry name" value="TriPribosyl-deP-CoA_syn_CitG"/>
</dbReference>
<comment type="similarity">
    <text evidence="5">Belongs to the CitG/MdcB family.</text>
</comment>
<dbReference type="GO" id="GO:0005524">
    <property type="term" value="F:ATP binding"/>
    <property type="evidence" value="ECO:0007669"/>
    <property type="project" value="UniProtKB-KW"/>
</dbReference>
<sequence>MTQLINQISQYAQQALLHEAALFPKPGLVDPLSNGAHDDMSFLTFIDSSIALSPFLSDYLALGHTHQGTPQELFAKIRRQGILAEEAMLQVTAGINTHKGANFSFALILGAIGYYIQQQPDLKLPFKTNDTLANLMYVALMSENLIQADYADLVLKEDLSAGERLYLEHGFTGIRGEAAAGYPMLRKVALPFLRKQPAEKRSFLLTMLLLMGQVEDSNLIHRGGVKSWLAIKENANQLYVNLTNAPLEQIEDALRLFDQQLISQHVSPGGTADLLALALFFSKLEGR</sequence>
<evidence type="ECO:0000313" key="7">
    <source>
        <dbReference type="Proteomes" id="UP000674938"/>
    </source>
</evidence>
<dbReference type="PANTHER" id="PTHR30201">
    <property type="entry name" value="TRIPHOSPHORIBOSYL-DEPHOSPHO-COA SYNTHASE"/>
    <property type="match status" value="1"/>
</dbReference>
<evidence type="ECO:0000256" key="3">
    <source>
        <dbReference type="ARBA" id="ARBA00022741"/>
    </source>
</evidence>
<dbReference type="PANTHER" id="PTHR30201:SF2">
    <property type="entry name" value="2-(5''-TRIPHOSPHORIBOSYL)-3'-DEPHOSPHOCOENZYME-A SYNTHASE"/>
    <property type="match status" value="1"/>
</dbReference>
<keyword evidence="3 5" id="KW-0547">Nucleotide-binding</keyword>
<dbReference type="NCBIfam" id="TIGR03125">
    <property type="entry name" value="citrate_citG"/>
    <property type="match status" value="1"/>
</dbReference>
<evidence type="ECO:0000256" key="5">
    <source>
        <dbReference type="HAMAP-Rule" id="MF_00397"/>
    </source>
</evidence>
<reference evidence="6" key="1">
    <citation type="submission" date="2020-12" db="EMBL/GenBank/DDBJ databases">
        <title>Vagococcus allomyrinae sp. nov. and Enterococcus lavae sp. nov., isolated from the larvae of Allomyrina dichotoma.</title>
        <authorList>
            <person name="Lee S.D."/>
        </authorList>
    </citation>
    <scope>NUCLEOTIDE SEQUENCE</scope>
    <source>
        <strain evidence="6">BWB3-3</strain>
    </source>
</reference>
<protein>
    <recommendedName>
        <fullName evidence="5">Probable 2-(5''-triphosphoribosyl)-3'-dephosphocoenzyme-A synthase</fullName>
        <shortName evidence="5">2-(5''-triphosphoribosyl)-3'-dephospho-CoA synthase</shortName>
        <ecNumber evidence="5">2.4.2.52</ecNumber>
    </recommendedName>
</protein>
<dbReference type="EC" id="2.4.2.52" evidence="5"/>
<gene>
    <name evidence="5 6" type="primary">citG</name>
    <name evidence="6" type="ORF">I6N95_19550</name>
</gene>
<evidence type="ECO:0000256" key="2">
    <source>
        <dbReference type="ARBA" id="ARBA00022679"/>
    </source>
</evidence>
<evidence type="ECO:0000256" key="4">
    <source>
        <dbReference type="ARBA" id="ARBA00022840"/>
    </source>
</evidence>
<dbReference type="Proteomes" id="UP000674938">
    <property type="component" value="Unassembled WGS sequence"/>
</dbReference>